<evidence type="ECO:0000313" key="1">
    <source>
        <dbReference type="EMBL" id="BAX94195.1"/>
    </source>
</evidence>
<dbReference type="KEGG" id="mshg:MSG_04073"/>
<sequence length="108" mass="11207">MAEELRANPDVLSHVGNELANHGETLLALQQSCHGAAEGAQSGWVGSSAGALSGLLDRWATASTTHMGRFGDHSCGMHFAAVEFTEMERRNSTAVGKVGEAANGATQL</sequence>
<dbReference type="EMBL" id="AP018164">
    <property type="protein sequence ID" value="BAX94195.1"/>
    <property type="molecule type" value="Genomic_DNA"/>
</dbReference>
<dbReference type="AlphaFoldDB" id="A0A1Z4EML5"/>
<dbReference type="InterPro" id="IPR036689">
    <property type="entry name" value="ESAT-6-like_sf"/>
</dbReference>
<dbReference type="SUPFAM" id="SSF140453">
    <property type="entry name" value="EsxAB dimer-like"/>
    <property type="match status" value="1"/>
</dbReference>
<gene>
    <name evidence="1" type="ORF">MSG_04073</name>
</gene>
<reference evidence="2" key="1">
    <citation type="submission" date="2017-06" db="EMBL/GenBank/DDBJ databases">
        <title>Complete Genome Sequence of Mycobacterium shigaense.</title>
        <authorList>
            <person name="Fukano H."/>
            <person name="Yoshida M."/>
            <person name="Kazumi Y."/>
            <person name="Ogura Y."/>
            <person name="Mitarai S."/>
            <person name="Hayashi T."/>
            <person name="Hoshino Y."/>
        </authorList>
    </citation>
    <scope>NUCLEOTIDE SEQUENCE [LARGE SCALE GENOMIC DNA]</scope>
    <source>
        <strain evidence="2">UN-152</strain>
    </source>
</reference>
<organism evidence="1 2">
    <name type="scientific">Mycobacterium shigaense</name>
    <dbReference type="NCBI Taxonomy" id="722731"/>
    <lineage>
        <taxon>Bacteria</taxon>
        <taxon>Bacillati</taxon>
        <taxon>Actinomycetota</taxon>
        <taxon>Actinomycetes</taxon>
        <taxon>Mycobacteriales</taxon>
        <taxon>Mycobacteriaceae</taxon>
        <taxon>Mycobacterium</taxon>
        <taxon>Mycobacterium simiae complex</taxon>
    </lineage>
</organism>
<name>A0A1Z4EML5_9MYCO</name>
<dbReference type="RefSeq" id="WP_096442420.1">
    <property type="nucleotide sequence ID" value="NZ_AP018164.1"/>
</dbReference>
<protein>
    <submittedName>
        <fullName evidence="1">Uncharacterized protein</fullName>
    </submittedName>
</protein>
<evidence type="ECO:0000313" key="2">
    <source>
        <dbReference type="Proteomes" id="UP000217736"/>
    </source>
</evidence>
<dbReference type="Gene3D" id="1.10.287.1060">
    <property type="entry name" value="ESAT-6-like"/>
    <property type="match status" value="1"/>
</dbReference>
<dbReference type="OrthoDB" id="4751353at2"/>
<keyword evidence="2" id="KW-1185">Reference proteome</keyword>
<dbReference type="Proteomes" id="UP000217736">
    <property type="component" value="Chromosome"/>
</dbReference>
<proteinExistence type="predicted"/>
<accession>A0A1Z4EML5</accession>